<dbReference type="AlphaFoldDB" id="A0A9W9WGA1"/>
<dbReference type="PANTHER" id="PTHR24305:SF157">
    <property type="entry name" value="N-ACETYLTRYPTOPHAN 6-HYDROXYLASE IVOC-RELATED"/>
    <property type="match status" value="1"/>
</dbReference>
<dbReference type="GO" id="GO:0004497">
    <property type="term" value="F:monooxygenase activity"/>
    <property type="evidence" value="ECO:0007669"/>
    <property type="project" value="UniProtKB-KW"/>
</dbReference>
<evidence type="ECO:0000256" key="1">
    <source>
        <dbReference type="ARBA" id="ARBA00001971"/>
    </source>
</evidence>
<accession>A0A9W9WGA1</accession>
<dbReference type="InterPro" id="IPR017972">
    <property type="entry name" value="Cyt_P450_CS"/>
</dbReference>
<reference evidence="10" key="2">
    <citation type="journal article" date="2023" name="IMA Fungus">
        <title>Comparative genomic study of the Penicillium genus elucidates a diverse pangenome and 15 lateral gene transfer events.</title>
        <authorList>
            <person name="Petersen C."/>
            <person name="Sorensen T."/>
            <person name="Nielsen M.R."/>
            <person name="Sondergaard T.E."/>
            <person name="Sorensen J.L."/>
            <person name="Fitzpatrick D.A."/>
            <person name="Frisvad J.C."/>
            <person name="Nielsen K.L."/>
        </authorList>
    </citation>
    <scope>NUCLEOTIDE SEQUENCE</scope>
    <source>
        <strain evidence="10">IBT 17660</strain>
    </source>
</reference>
<evidence type="ECO:0000256" key="2">
    <source>
        <dbReference type="ARBA" id="ARBA00010617"/>
    </source>
</evidence>
<sequence>MSLTRSVQGPIVRTHPNELHIRDIAAYNEIFRIGTPFEKEGRFYGFPFEGSHFSMPDSKSARKRRNLLQPHLSDKSIKKIQPVLERSINQFSRILQNASDDESGVDLSLGYRSITIDMLLRYGFGKTLKTLDDGSFNCRVAEDMDDVLFGSLIAKHFPKVGKAVFELLLRLPRAIAKTVKVSSILEMREDCYGMLRQTIEKPRVEDVSHPRIFDTAVKEIISDSRQLSIDDLTAEAVVLLFAGGEATAISVIVGTFHLLSDPKRLHILKQELLSAMPDGRILTLSELEKLPYLRGVVKEALRFTQGAPGRLPRVVPSDGATLCGEFIPGQTIVSSSHYVYHFDSHIFDDPFAFKPERWLDETDSQRLDKHMLSFSRGSRGCIGINLAYAELYLIFAHVLRKFDLSLDGTTMDDMTLRDYYAPMAKGHLKVRVYGYDKRVHIDGSE</sequence>
<evidence type="ECO:0000256" key="8">
    <source>
        <dbReference type="PIRSR" id="PIRSR602401-1"/>
    </source>
</evidence>
<dbReference type="PRINTS" id="PR00385">
    <property type="entry name" value="P450"/>
</dbReference>
<dbReference type="InterPro" id="IPR001128">
    <property type="entry name" value="Cyt_P450"/>
</dbReference>
<dbReference type="OrthoDB" id="3945418at2759"/>
<organism evidence="10 11">
    <name type="scientific">Penicillium desertorum</name>
    <dbReference type="NCBI Taxonomy" id="1303715"/>
    <lineage>
        <taxon>Eukaryota</taxon>
        <taxon>Fungi</taxon>
        <taxon>Dikarya</taxon>
        <taxon>Ascomycota</taxon>
        <taxon>Pezizomycotina</taxon>
        <taxon>Eurotiomycetes</taxon>
        <taxon>Eurotiomycetidae</taxon>
        <taxon>Eurotiales</taxon>
        <taxon>Aspergillaceae</taxon>
        <taxon>Penicillium</taxon>
    </lineage>
</organism>
<dbReference type="GO" id="GO:0005506">
    <property type="term" value="F:iron ion binding"/>
    <property type="evidence" value="ECO:0007669"/>
    <property type="project" value="InterPro"/>
</dbReference>
<evidence type="ECO:0000313" key="11">
    <source>
        <dbReference type="Proteomes" id="UP001147760"/>
    </source>
</evidence>
<evidence type="ECO:0000256" key="3">
    <source>
        <dbReference type="ARBA" id="ARBA00022617"/>
    </source>
</evidence>
<protein>
    <submittedName>
        <fullName evidence="10">Cytochrome P450</fullName>
    </submittedName>
</protein>
<dbReference type="InterPro" id="IPR002401">
    <property type="entry name" value="Cyt_P450_E_grp-I"/>
</dbReference>
<dbReference type="Pfam" id="PF00067">
    <property type="entry name" value="p450"/>
    <property type="match status" value="1"/>
</dbReference>
<dbReference type="Gene3D" id="1.10.630.10">
    <property type="entry name" value="Cytochrome P450"/>
    <property type="match status" value="1"/>
</dbReference>
<evidence type="ECO:0000256" key="5">
    <source>
        <dbReference type="ARBA" id="ARBA00023002"/>
    </source>
</evidence>
<keyword evidence="11" id="KW-1185">Reference proteome</keyword>
<dbReference type="PANTHER" id="PTHR24305">
    <property type="entry name" value="CYTOCHROME P450"/>
    <property type="match status" value="1"/>
</dbReference>
<keyword evidence="3 8" id="KW-0349">Heme</keyword>
<feature type="binding site" description="axial binding residue" evidence="8">
    <location>
        <position position="381"/>
    </location>
    <ligand>
        <name>heme</name>
        <dbReference type="ChEBI" id="CHEBI:30413"/>
    </ligand>
    <ligandPart>
        <name>Fe</name>
        <dbReference type="ChEBI" id="CHEBI:18248"/>
    </ligandPart>
</feature>
<dbReference type="GO" id="GO:0043386">
    <property type="term" value="P:mycotoxin biosynthetic process"/>
    <property type="evidence" value="ECO:0007669"/>
    <property type="project" value="UniProtKB-ARBA"/>
</dbReference>
<dbReference type="PRINTS" id="PR00463">
    <property type="entry name" value="EP450I"/>
</dbReference>
<keyword evidence="7 9" id="KW-0503">Monooxygenase</keyword>
<dbReference type="CDD" id="cd11062">
    <property type="entry name" value="CYP58-like"/>
    <property type="match status" value="1"/>
</dbReference>
<dbReference type="GO" id="GO:0020037">
    <property type="term" value="F:heme binding"/>
    <property type="evidence" value="ECO:0007669"/>
    <property type="project" value="InterPro"/>
</dbReference>
<dbReference type="Proteomes" id="UP001147760">
    <property type="component" value="Unassembled WGS sequence"/>
</dbReference>
<comment type="similarity">
    <text evidence="2 9">Belongs to the cytochrome P450 family.</text>
</comment>
<evidence type="ECO:0000256" key="9">
    <source>
        <dbReference type="RuleBase" id="RU000461"/>
    </source>
</evidence>
<comment type="cofactor">
    <cofactor evidence="1 8">
        <name>heme</name>
        <dbReference type="ChEBI" id="CHEBI:30413"/>
    </cofactor>
</comment>
<dbReference type="SUPFAM" id="SSF48264">
    <property type="entry name" value="Cytochrome P450"/>
    <property type="match status" value="1"/>
</dbReference>
<dbReference type="EMBL" id="JAPWDO010000009">
    <property type="protein sequence ID" value="KAJ5457389.1"/>
    <property type="molecule type" value="Genomic_DNA"/>
</dbReference>
<dbReference type="InterPro" id="IPR036396">
    <property type="entry name" value="Cyt_P450_sf"/>
</dbReference>
<proteinExistence type="inferred from homology"/>
<gene>
    <name evidence="10" type="ORF">N7530_012663</name>
</gene>
<dbReference type="PROSITE" id="PS00086">
    <property type="entry name" value="CYTOCHROME_P450"/>
    <property type="match status" value="1"/>
</dbReference>
<dbReference type="InterPro" id="IPR050121">
    <property type="entry name" value="Cytochrome_P450_monoxygenase"/>
</dbReference>
<keyword evidence="6 8" id="KW-0408">Iron</keyword>
<evidence type="ECO:0000313" key="10">
    <source>
        <dbReference type="EMBL" id="KAJ5457389.1"/>
    </source>
</evidence>
<keyword evidence="5 9" id="KW-0560">Oxidoreductase</keyword>
<comment type="caution">
    <text evidence="10">The sequence shown here is derived from an EMBL/GenBank/DDBJ whole genome shotgun (WGS) entry which is preliminary data.</text>
</comment>
<dbReference type="GO" id="GO:0016705">
    <property type="term" value="F:oxidoreductase activity, acting on paired donors, with incorporation or reduction of molecular oxygen"/>
    <property type="evidence" value="ECO:0007669"/>
    <property type="project" value="InterPro"/>
</dbReference>
<evidence type="ECO:0000256" key="4">
    <source>
        <dbReference type="ARBA" id="ARBA00022723"/>
    </source>
</evidence>
<name>A0A9W9WGA1_9EURO</name>
<keyword evidence="4 8" id="KW-0479">Metal-binding</keyword>
<evidence type="ECO:0000256" key="7">
    <source>
        <dbReference type="ARBA" id="ARBA00023033"/>
    </source>
</evidence>
<reference evidence="10" key="1">
    <citation type="submission" date="2022-12" db="EMBL/GenBank/DDBJ databases">
        <authorList>
            <person name="Petersen C."/>
        </authorList>
    </citation>
    <scope>NUCLEOTIDE SEQUENCE</scope>
    <source>
        <strain evidence="10">IBT 17660</strain>
    </source>
</reference>
<evidence type="ECO:0000256" key="6">
    <source>
        <dbReference type="ARBA" id="ARBA00023004"/>
    </source>
</evidence>